<evidence type="ECO:0000313" key="12">
    <source>
        <dbReference type="EMBL" id="KAK2571405.1"/>
    </source>
</evidence>
<accession>A0AAD9R256</accession>
<evidence type="ECO:0000256" key="1">
    <source>
        <dbReference type="ARBA" id="ARBA00004651"/>
    </source>
</evidence>
<evidence type="ECO:0000313" key="13">
    <source>
        <dbReference type="Proteomes" id="UP001249851"/>
    </source>
</evidence>
<feature type="transmembrane region" description="Helical" evidence="10">
    <location>
        <begin position="234"/>
        <end position="258"/>
    </location>
</feature>
<evidence type="ECO:0000256" key="8">
    <source>
        <dbReference type="ARBA" id="ARBA00023224"/>
    </source>
</evidence>
<dbReference type="PROSITE" id="PS00237">
    <property type="entry name" value="G_PROTEIN_RECEP_F1_1"/>
    <property type="match status" value="1"/>
</dbReference>
<evidence type="ECO:0000256" key="6">
    <source>
        <dbReference type="ARBA" id="ARBA00023136"/>
    </source>
</evidence>
<sequence>MTVASGASFSILDVLAALSNLAVMCIVIRRPHMRTVSNLLLVCLTLTQLLMTVTVVPFSIATFLKQSWSFGDEFCQFQGYMAILLSISSATFISIMSVDRFFSLANPMSHAVNVTEKHVLLASILNWLLSAFWASLPLLGIKDFKYSYKPERKGCGFRWDLKGSFHIYYYFIAMESFIIPSFIMCLMHLKSFQTARQSARQVRPCNIQIQTLQNGDFTSVAVTKNKHSVKANCTLTLIIGSFVITRGPHTIVNIVTSFTREGYFSPLTEAAVTFLLYLGPLFDPLVYLLLNRKLRHELFLIFRTCFRKRQEDEEPKDIVDYLRSIADQHENRQSSTEIVTHDIE</sequence>
<feature type="transmembrane region" description="Helical" evidence="10">
    <location>
        <begin position="167"/>
        <end position="189"/>
    </location>
</feature>
<comment type="subcellular location">
    <subcellularLocation>
        <location evidence="1">Cell membrane</location>
        <topology evidence="1">Multi-pass membrane protein</topology>
    </subcellularLocation>
</comment>
<feature type="domain" description="G-protein coupled receptors family 1 profile" evidence="11">
    <location>
        <begin position="19"/>
        <end position="287"/>
    </location>
</feature>
<keyword evidence="6 10" id="KW-0472">Membrane</keyword>
<dbReference type="PRINTS" id="PR00237">
    <property type="entry name" value="GPCRRHODOPSN"/>
</dbReference>
<dbReference type="GO" id="GO:0005886">
    <property type="term" value="C:plasma membrane"/>
    <property type="evidence" value="ECO:0007669"/>
    <property type="project" value="UniProtKB-SubCell"/>
</dbReference>
<feature type="transmembrane region" description="Helical" evidence="10">
    <location>
        <begin position="119"/>
        <end position="141"/>
    </location>
</feature>
<dbReference type="InterPro" id="IPR017452">
    <property type="entry name" value="GPCR_Rhodpsn_7TM"/>
</dbReference>
<evidence type="ECO:0000256" key="2">
    <source>
        <dbReference type="ARBA" id="ARBA00022475"/>
    </source>
</evidence>
<keyword evidence="2" id="KW-1003">Cell membrane</keyword>
<evidence type="ECO:0000256" key="5">
    <source>
        <dbReference type="ARBA" id="ARBA00023040"/>
    </source>
</evidence>
<proteinExistence type="inferred from homology"/>
<evidence type="ECO:0000256" key="3">
    <source>
        <dbReference type="ARBA" id="ARBA00022692"/>
    </source>
</evidence>
<dbReference type="EMBL" id="JARQWQ010000006">
    <property type="protein sequence ID" value="KAK2571405.1"/>
    <property type="molecule type" value="Genomic_DNA"/>
</dbReference>
<dbReference type="CDD" id="cd00637">
    <property type="entry name" value="7tm_classA_rhodopsin-like"/>
    <property type="match status" value="1"/>
</dbReference>
<dbReference type="AlphaFoldDB" id="A0AAD9R256"/>
<evidence type="ECO:0000256" key="4">
    <source>
        <dbReference type="ARBA" id="ARBA00022989"/>
    </source>
</evidence>
<reference evidence="12" key="1">
    <citation type="journal article" date="2023" name="G3 (Bethesda)">
        <title>Whole genome assembly and annotation of the endangered Caribbean coral Acropora cervicornis.</title>
        <authorList>
            <person name="Selwyn J.D."/>
            <person name="Vollmer S.V."/>
        </authorList>
    </citation>
    <scope>NUCLEOTIDE SEQUENCE</scope>
    <source>
        <strain evidence="12">K2</strain>
    </source>
</reference>
<dbReference type="Proteomes" id="UP001249851">
    <property type="component" value="Unassembled WGS sequence"/>
</dbReference>
<organism evidence="12 13">
    <name type="scientific">Acropora cervicornis</name>
    <name type="common">Staghorn coral</name>
    <dbReference type="NCBI Taxonomy" id="6130"/>
    <lineage>
        <taxon>Eukaryota</taxon>
        <taxon>Metazoa</taxon>
        <taxon>Cnidaria</taxon>
        <taxon>Anthozoa</taxon>
        <taxon>Hexacorallia</taxon>
        <taxon>Scleractinia</taxon>
        <taxon>Astrocoeniina</taxon>
        <taxon>Acroporidae</taxon>
        <taxon>Acropora</taxon>
    </lineage>
</organism>
<dbReference type="PANTHER" id="PTHR22752:SF2">
    <property type="entry name" value="G-PROTEIN COUPLED RECEPTORS FAMILY 1 PROFILE DOMAIN-CONTAINING PROTEIN"/>
    <property type="match status" value="1"/>
</dbReference>
<evidence type="ECO:0000256" key="7">
    <source>
        <dbReference type="ARBA" id="ARBA00023170"/>
    </source>
</evidence>
<keyword evidence="13" id="KW-1185">Reference proteome</keyword>
<comment type="similarity">
    <text evidence="9">Belongs to the G-protein coupled receptor 1 family.</text>
</comment>
<keyword evidence="8 9" id="KW-0807">Transducer</keyword>
<keyword evidence="5 9" id="KW-0297">G-protein coupled receptor</keyword>
<evidence type="ECO:0000256" key="10">
    <source>
        <dbReference type="SAM" id="Phobius"/>
    </source>
</evidence>
<dbReference type="Pfam" id="PF00001">
    <property type="entry name" value="7tm_1"/>
    <property type="match status" value="1"/>
</dbReference>
<dbReference type="PANTHER" id="PTHR22752">
    <property type="entry name" value="G PROTEIN-COUPLED RECEPTOR"/>
    <property type="match status" value="1"/>
</dbReference>
<evidence type="ECO:0000256" key="9">
    <source>
        <dbReference type="RuleBase" id="RU000688"/>
    </source>
</evidence>
<keyword evidence="3 9" id="KW-0812">Transmembrane</keyword>
<keyword evidence="7 9" id="KW-0675">Receptor</keyword>
<feature type="transmembrane region" description="Helical" evidence="10">
    <location>
        <begin position="270"/>
        <end position="290"/>
    </location>
</feature>
<dbReference type="Gene3D" id="1.20.1070.10">
    <property type="entry name" value="Rhodopsin 7-helix transmembrane proteins"/>
    <property type="match status" value="1"/>
</dbReference>
<dbReference type="GO" id="GO:0043235">
    <property type="term" value="C:receptor complex"/>
    <property type="evidence" value="ECO:0007669"/>
    <property type="project" value="TreeGrafter"/>
</dbReference>
<evidence type="ECO:0000259" key="11">
    <source>
        <dbReference type="PROSITE" id="PS50262"/>
    </source>
</evidence>
<keyword evidence="4 10" id="KW-1133">Transmembrane helix</keyword>
<gene>
    <name evidence="12" type="ORF">P5673_003996</name>
</gene>
<dbReference type="InterPro" id="IPR000276">
    <property type="entry name" value="GPCR_Rhodpsn"/>
</dbReference>
<dbReference type="GO" id="GO:0004930">
    <property type="term" value="F:G protein-coupled receptor activity"/>
    <property type="evidence" value="ECO:0007669"/>
    <property type="project" value="UniProtKB-KW"/>
</dbReference>
<comment type="caution">
    <text evidence="12">The sequence shown here is derived from an EMBL/GenBank/DDBJ whole genome shotgun (WGS) entry which is preliminary data.</text>
</comment>
<name>A0AAD9R256_ACRCE</name>
<dbReference type="GO" id="GO:0005768">
    <property type="term" value="C:endosome"/>
    <property type="evidence" value="ECO:0007669"/>
    <property type="project" value="TreeGrafter"/>
</dbReference>
<protein>
    <submittedName>
        <fullName evidence="12">G-protein coupled receptor 161</fullName>
    </submittedName>
</protein>
<dbReference type="PROSITE" id="PS50262">
    <property type="entry name" value="G_PROTEIN_RECEP_F1_2"/>
    <property type="match status" value="1"/>
</dbReference>
<reference evidence="12" key="2">
    <citation type="journal article" date="2023" name="Science">
        <title>Genomic signatures of disease resistance in endangered staghorn corals.</title>
        <authorList>
            <person name="Vollmer S.V."/>
            <person name="Selwyn J.D."/>
            <person name="Despard B.A."/>
            <person name="Roesel C.L."/>
        </authorList>
    </citation>
    <scope>NUCLEOTIDE SEQUENCE</scope>
    <source>
        <strain evidence="12">K2</strain>
    </source>
</reference>
<feature type="transmembrane region" description="Helical" evidence="10">
    <location>
        <begin position="39"/>
        <end position="60"/>
    </location>
</feature>
<dbReference type="SUPFAM" id="SSF81321">
    <property type="entry name" value="Family A G protein-coupled receptor-like"/>
    <property type="match status" value="1"/>
</dbReference>
<feature type="transmembrane region" description="Helical" evidence="10">
    <location>
        <begin position="80"/>
        <end position="98"/>
    </location>
</feature>
<feature type="transmembrane region" description="Helical" evidence="10">
    <location>
        <begin position="6"/>
        <end position="27"/>
    </location>
</feature>